<evidence type="ECO:0000313" key="1">
    <source>
        <dbReference type="EMBL" id="CRK93211.1"/>
    </source>
</evidence>
<keyword evidence="2" id="KW-1185">Reference proteome</keyword>
<evidence type="ECO:0000313" key="2">
    <source>
        <dbReference type="Proteomes" id="UP000183832"/>
    </source>
</evidence>
<gene>
    <name evidence="1" type="ORF">CLUMA_CG006755</name>
</gene>
<dbReference type="EMBL" id="CVRI01000037">
    <property type="protein sequence ID" value="CRK93211.1"/>
    <property type="molecule type" value="Genomic_DNA"/>
</dbReference>
<protein>
    <submittedName>
        <fullName evidence="1">CLUMA_CG006755, isoform A</fullName>
    </submittedName>
</protein>
<proteinExistence type="predicted"/>
<dbReference type="Proteomes" id="UP000183832">
    <property type="component" value="Unassembled WGS sequence"/>
</dbReference>
<organism evidence="1 2">
    <name type="scientific">Clunio marinus</name>
    <dbReference type="NCBI Taxonomy" id="568069"/>
    <lineage>
        <taxon>Eukaryota</taxon>
        <taxon>Metazoa</taxon>
        <taxon>Ecdysozoa</taxon>
        <taxon>Arthropoda</taxon>
        <taxon>Hexapoda</taxon>
        <taxon>Insecta</taxon>
        <taxon>Pterygota</taxon>
        <taxon>Neoptera</taxon>
        <taxon>Endopterygota</taxon>
        <taxon>Diptera</taxon>
        <taxon>Nematocera</taxon>
        <taxon>Chironomoidea</taxon>
        <taxon>Chironomidae</taxon>
        <taxon>Clunio</taxon>
    </lineage>
</organism>
<reference evidence="1 2" key="1">
    <citation type="submission" date="2015-04" db="EMBL/GenBank/DDBJ databases">
        <authorList>
            <person name="Syromyatnikov M.Y."/>
            <person name="Popov V.N."/>
        </authorList>
    </citation>
    <scope>NUCLEOTIDE SEQUENCE [LARGE SCALE GENOMIC DNA]</scope>
</reference>
<accession>A0A1J1HZ27</accession>
<name>A0A1J1HZ27_9DIPT</name>
<sequence length="138" mass="15939">MSKVIRSWKQRTRLYSDDSSLSAKYLNLAQGYEISLSKNFNVRKDKNKTKHGLRTVDLNEAKHNLTRKISDLQCHDMKARRTSQISSSPQLQCFAKESQSVECLNYPNNQKATLNARNISMRFCCAYEKILKTTKQSS</sequence>
<dbReference type="AlphaFoldDB" id="A0A1J1HZ27"/>